<feature type="domain" description="HTH tetR-type" evidence="3">
    <location>
        <begin position="5"/>
        <end position="65"/>
    </location>
</feature>
<evidence type="ECO:0000313" key="4">
    <source>
        <dbReference type="EMBL" id="QSQ15872.1"/>
    </source>
</evidence>
<dbReference type="SUPFAM" id="SSF48498">
    <property type="entry name" value="Tetracyclin repressor-like, C-terminal domain"/>
    <property type="match status" value="1"/>
</dbReference>
<gene>
    <name evidence="4" type="ORF">JY572_07395</name>
</gene>
<evidence type="ECO:0000259" key="3">
    <source>
        <dbReference type="PROSITE" id="PS50977"/>
    </source>
</evidence>
<dbReference type="Proteomes" id="UP000663090">
    <property type="component" value="Chromosome"/>
</dbReference>
<evidence type="ECO:0000313" key="5">
    <source>
        <dbReference type="Proteomes" id="UP000663090"/>
    </source>
</evidence>
<dbReference type="PANTHER" id="PTHR30055:SF187">
    <property type="entry name" value="TRANSCRIPTIONAL REGULATORY PROTEIN"/>
    <property type="match status" value="1"/>
</dbReference>
<dbReference type="PRINTS" id="PR00455">
    <property type="entry name" value="HTHTETR"/>
</dbReference>
<dbReference type="PANTHER" id="PTHR30055">
    <property type="entry name" value="HTH-TYPE TRANSCRIPTIONAL REGULATOR RUTR"/>
    <property type="match status" value="1"/>
</dbReference>
<dbReference type="SUPFAM" id="SSF46689">
    <property type="entry name" value="Homeodomain-like"/>
    <property type="match status" value="1"/>
</dbReference>
<reference evidence="4 5" key="1">
    <citation type="submission" date="2021-02" db="EMBL/GenBank/DDBJ databases">
        <title>De Novo genome assembly of isolated myxobacteria.</title>
        <authorList>
            <person name="Stevens D.C."/>
        </authorList>
    </citation>
    <scope>NUCLEOTIDE SEQUENCE [LARGE SCALE GENOMIC DNA]</scope>
    <source>
        <strain evidence="4 5">SCHIC003</strain>
    </source>
</reference>
<dbReference type="Pfam" id="PF00440">
    <property type="entry name" value="TetR_N"/>
    <property type="match status" value="1"/>
</dbReference>
<dbReference type="InterPro" id="IPR050109">
    <property type="entry name" value="HTH-type_TetR-like_transc_reg"/>
</dbReference>
<evidence type="ECO:0000256" key="1">
    <source>
        <dbReference type="ARBA" id="ARBA00023125"/>
    </source>
</evidence>
<keyword evidence="5" id="KW-1185">Reference proteome</keyword>
<keyword evidence="1 2" id="KW-0238">DNA-binding</keyword>
<feature type="DNA-binding region" description="H-T-H motif" evidence="2">
    <location>
        <begin position="28"/>
        <end position="47"/>
    </location>
</feature>
<proteinExistence type="predicted"/>
<sequence>MRNPSHRREEVLKAALECFLELGVEGTTMAAIRERSGASTGSIYHLFPSKDAIAAALYLEVLGEYQAGVLKVLEAHPGAREGTEALVRHHVEWTLERPDATRFLLSARGVAAVVAAEASITERNKGFFRQVKDWWQGHVRAGDFEEMPFELFLAILRGPAQELVRDWVAGRTKTDLRTAIPVLARAAWHAVEKRPVRARK</sequence>
<dbReference type="InterPro" id="IPR036271">
    <property type="entry name" value="Tet_transcr_reg_TetR-rel_C_sf"/>
</dbReference>
<organism evidence="4 5">
    <name type="scientific">Myxococcus landrumensis</name>
    <dbReference type="NCBI Taxonomy" id="2813577"/>
    <lineage>
        <taxon>Bacteria</taxon>
        <taxon>Pseudomonadati</taxon>
        <taxon>Myxococcota</taxon>
        <taxon>Myxococcia</taxon>
        <taxon>Myxococcales</taxon>
        <taxon>Cystobacterineae</taxon>
        <taxon>Myxococcaceae</taxon>
        <taxon>Myxococcus</taxon>
    </lineage>
</organism>
<dbReference type="InterPro" id="IPR001647">
    <property type="entry name" value="HTH_TetR"/>
</dbReference>
<evidence type="ECO:0000256" key="2">
    <source>
        <dbReference type="PROSITE-ProRule" id="PRU00335"/>
    </source>
</evidence>
<dbReference type="PROSITE" id="PS50977">
    <property type="entry name" value="HTH_TETR_2"/>
    <property type="match status" value="1"/>
</dbReference>
<protein>
    <submittedName>
        <fullName evidence="4">TetR/AcrR family transcriptional regulator</fullName>
    </submittedName>
</protein>
<name>A0ABX7NAQ3_9BACT</name>
<dbReference type="Gene3D" id="1.10.357.10">
    <property type="entry name" value="Tetracycline Repressor, domain 2"/>
    <property type="match status" value="1"/>
</dbReference>
<dbReference type="EMBL" id="CP071091">
    <property type="protein sequence ID" value="QSQ15872.1"/>
    <property type="molecule type" value="Genomic_DNA"/>
</dbReference>
<dbReference type="InterPro" id="IPR009057">
    <property type="entry name" value="Homeodomain-like_sf"/>
</dbReference>
<dbReference type="RefSeq" id="WP_206717559.1">
    <property type="nucleotide sequence ID" value="NZ_CP071091.1"/>
</dbReference>
<accession>A0ABX7NAQ3</accession>